<proteinExistence type="predicted"/>
<reference evidence="3" key="1">
    <citation type="submission" date="2018-05" db="EMBL/GenBank/DDBJ databases">
        <authorList>
            <person name="Liu B.-T."/>
        </authorList>
    </citation>
    <scope>NUCLEOTIDE SEQUENCE [LARGE SCALE GENOMIC DNA]</scope>
    <source>
        <strain evidence="3">WD6-1</strain>
    </source>
</reference>
<name>A0A2U2BV71_9PROT</name>
<evidence type="ECO:0000259" key="1">
    <source>
        <dbReference type="Pfam" id="PF01965"/>
    </source>
</evidence>
<dbReference type="InterPro" id="IPR029062">
    <property type="entry name" value="Class_I_gatase-like"/>
</dbReference>
<organism evidence="2 3">
    <name type="scientific">Marinicauda salina</name>
    <dbReference type="NCBI Taxonomy" id="2135793"/>
    <lineage>
        <taxon>Bacteria</taxon>
        <taxon>Pseudomonadati</taxon>
        <taxon>Pseudomonadota</taxon>
        <taxon>Alphaproteobacteria</taxon>
        <taxon>Maricaulales</taxon>
        <taxon>Maricaulaceae</taxon>
        <taxon>Marinicauda</taxon>
    </lineage>
</organism>
<dbReference type="EMBL" id="QEXV01000002">
    <property type="protein sequence ID" value="PWE17926.1"/>
    <property type="molecule type" value="Genomic_DNA"/>
</dbReference>
<dbReference type="Pfam" id="PF01965">
    <property type="entry name" value="DJ-1_PfpI"/>
    <property type="match status" value="1"/>
</dbReference>
<dbReference type="RefSeq" id="WP_109252280.1">
    <property type="nucleotide sequence ID" value="NZ_QEXV01000002.1"/>
</dbReference>
<accession>A0A2U2BV71</accession>
<keyword evidence="3" id="KW-1185">Reference proteome</keyword>
<sequence>MAVQNRHPRQKRIDLEQVGESGEIAALVAEGFDVDHFNLVAHAAERGGFRTMIVSPQRSLVSGRSGQREEMNFVVDKHPGDVGPSTYDGLLVPGGVTSVKALMKDQDARLLVLDYIKANKPVFALGDAVELLAEVSEKEGVAGVAALALNGEIFAGDGETAQEDAASAFVDALTVKADDAA</sequence>
<protein>
    <recommendedName>
        <fullName evidence="1">DJ-1/PfpI domain-containing protein</fullName>
    </recommendedName>
</protein>
<gene>
    <name evidence="2" type="ORF">DDZ18_04955</name>
</gene>
<feature type="domain" description="DJ-1/PfpI" evidence="1">
    <location>
        <begin position="24"/>
        <end position="135"/>
    </location>
</feature>
<dbReference type="Gene3D" id="3.40.50.880">
    <property type="match status" value="1"/>
</dbReference>
<evidence type="ECO:0000313" key="3">
    <source>
        <dbReference type="Proteomes" id="UP000245168"/>
    </source>
</evidence>
<comment type="caution">
    <text evidence="2">The sequence shown here is derived from an EMBL/GenBank/DDBJ whole genome shotgun (WGS) entry which is preliminary data.</text>
</comment>
<dbReference type="InterPro" id="IPR002818">
    <property type="entry name" value="DJ-1/PfpI"/>
</dbReference>
<dbReference type="Proteomes" id="UP000245168">
    <property type="component" value="Unassembled WGS sequence"/>
</dbReference>
<dbReference type="AlphaFoldDB" id="A0A2U2BV71"/>
<dbReference type="SUPFAM" id="SSF52317">
    <property type="entry name" value="Class I glutamine amidotransferase-like"/>
    <property type="match status" value="1"/>
</dbReference>
<evidence type="ECO:0000313" key="2">
    <source>
        <dbReference type="EMBL" id="PWE17926.1"/>
    </source>
</evidence>
<dbReference type="OrthoDB" id="7628685at2"/>